<dbReference type="AlphaFoldDB" id="A0A172YEC5"/>
<gene>
    <name evidence="3" type="ORF">A5892_09235</name>
</gene>
<dbReference type="SMART" id="SM00972">
    <property type="entry name" value="SCPU"/>
    <property type="match status" value="1"/>
</dbReference>
<evidence type="ECO:0000313" key="4">
    <source>
        <dbReference type="Proteomes" id="UP000077875"/>
    </source>
</evidence>
<dbReference type="Proteomes" id="UP000077875">
    <property type="component" value="Chromosome"/>
</dbReference>
<proteinExistence type="predicted"/>
<sequence>MNGASRSVIVGLASALLPGLWIASASAAPTSTFQVSATVSEGCLVDGARPAEGASLGMLGWLDFGVDSALSTATHTASLVAGQSVTLNCTPGVALSMWVDGGQHYDDQRRMRHADGSGLLGYSLFSDAAMQQPIAVNQEVPVNTAASPENVQLPLYARLSLPGDASAGSYHDTLVVTLQW</sequence>
<evidence type="ECO:0000313" key="3">
    <source>
        <dbReference type="EMBL" id="ANF57620.1"/>
    </source>
</evidence>
<reference evidence="3 4" key="1">
    <citation type="submission" date="2016-04" db="EMBL/GenBank/DDBJ databases">
        <title>Complete Genome Sequence of Halotalea alkalilenta IHB B 13600.</title>
        <authorList>
            <person name="Swarnkar M.K."/>
            <person name="Sharma A."/>
            <person name="Kaushal K."/>
            <person name="Soni R."/>
            <person name="Rana S."/>
            <person name="Singh A.K."/>
            <person name="Gulati A."/>
        </authorList>
    </citation>
    <scope>NUCLEOTIDE SEQUENCE [LARGE SCALE GENOMIC DNA]</scope>
    <source>
        <strain evidence="3 4">IHB B 13600</strain>
    </source>
</reference>
<name>A0A172YEC5_9GAMM</name>
<protein>
    <recommendedName>
        <fullName evidence="2">Spore coat protein U/FanG domain-containing protein</fullName>
    </recommendedName>
</protein>
<evidence type="ECO:0000256" key="1">
    <source>
        <dbReference type="SAM" id="SignalP"/>
    </source>
</evidence>
<keyword evidence="4" id="KW-1185">Reference proteome</keyword>
<dbReference type="EMBL" id="CP015243">
    <property type="protein sequence ID" value="ANF57620.1"/>
    <property type="molecule type" value="Genomic_DNA"/>
</dbReference>
<dbReference type="PANTHER" id="PTHR37089:SF3">
    <property type="entry name" value="EXPORTED PROTEIN"/>
    <property type="match status" value="1"/>
</dbReference>
<feature type="signal peptide" evidence="1">
    <location>
        <begin position="1"/>
        <end position="27"/>
    </location>
</feature>
<dbReference type="PANTHER" id="PTHR37089">
    <property type="entry name" value="PROTEIN U-RELATED"/>
    <property type="match status" value="1"/>
</dbReference>
<evidence type="ECO:0000259" key="2">
    <source>
        <dbReference type="Pfam" id="PF05229"/>
    </source>
</evidence>
<keyword evidence="1" id="KW-0732">Signal</keyword>
<dbReference type="InterPro" id="IPR007893">
    <property type="entry name" value="Spore_coat_U/FanG"/>
</dbReference>
<feature type="chain" id="PRO_5008004636" description="Spore coat protein U/FanG domain-containing protein" evidence="1">
    <location>
        <begin position="28"/>
        <end position="180"/>
    </location>
</feature>
<dbReference type="STRING" id="376489.A5892_09235"/>
<dbReference type="KEGG" id="haa:A5892_09235"/>
<dbReference type="InterPro" id="IPR053167">
    <property type="entry name" value="Spore_coat_component"/>
</dbReference>
<dbReference type="Pfam" id="PF05229">
    <property type="entry name" value="SCPU"/>
    <property type="match status" value="1"/>
</dbReference>
<feature type="domain" description="Spore coat protein U/FanG" evidence="2">
    <location>
        <begin position="30"/>
        <end position="177"/>
    </location>
</feature>
<accession>A0A172YEC5</accession>
<organism evidence="3 4">
    <name type="scientific">Halotalea alkalilenta</name>
    <dbReference type="NCBI Taxonomy" id="376489"/>
    <lineage>
        <taxon>Bacteria</taxon>
        <taxon>Pseudomonadati</taxon>
        <taxon>Pseudomonadota</taxon>
        <taxon>Gammaproteobacteria</taxon>
        <taxon>Oceanospirillales</taxon>
        <taxon>Halomonadaceae</taxon>
        <taxon>Halotalea</taxon>
    </lineage>
</organism>